<reference evidence="1 2" key="1">
    <citation type="submission" date="2021-01" db="EMBL/GenBank/DDBJ databases">
        <title>Biogeographic distribution of Paracoccus.</title>
        <authorList>
            <person name="Hollensteiner J."/>
            <person name="Leineberger J."/>
            <person name="Brinkhoff T."/>
            <person name="Daniel R."/>
        </authorList>
    </citation>
    <scope>NUCLEOTIDE SEQUENCE [LARGE SCALE GENOMIC DNA]</scope>
    <source>
        <strain evidence="1 2">KCTC 22803</strain>
    </source>
</reference>
<dbReference type="InterPro" id="IPR023198">
    <property type="entry name" value="PGP-like_dom2"/>
</dbReference>
<evidence type="ECO:0000313" key="1">
    <source>
        <dbReference type="EMBL" id="WCR08175.1"/>
    </source>
</evidence>
<dbReference type="PANTHER" id="PTHR43611">
    <property type="entry name" value="ALPHA-D-GLUCOSE 1-PHOSPHATE PHOSPHATASE"/>
    <property type="match status" value="1"/>
</dbReference>
<proteinExistence type="predicted"/>
<dbReference type="Proteomes" id="UP001219349">
    <property type="component" value="Chromosome"/>
</dbReference>
<organism evidence="1 2">
    <name type="scientific">Paracoccus fistulariae</name>
    <dbReference type="NCBI Taxonomy" id="658446"/>
    <lineage>
        <taxon>Bacteria</taxon>
        <taxon>Pseudomonadati</taxon>
        <taxon>Pseudomonadota</taxon>
        <taxon>Alphaproteobacteria</taxon>
        <taxon>Rhodobacterales</taxon>
        <taxon>Paracoccaceae</taxon>
        <taxon>Paracoccus</taxon>
    </lineage>
</organism>
<dbReference type="Gene3D" id="3.40.50.1000">
    <property type="entry name" value="HAD superfamily/HAD-like"/>
    <property type="match status" value="1"/>
</dbReference>
<dbReference type="NCBIfam" id="TIGR01509">
    <property type="entry name" value="HAD-SF-IA-v3"/>
    <property type="match status" value="1"/>
</dbReference>
<sequence length="201" mass="22409">MKTHIIFDLGQVLINWFPEAAFQQHFDDEAAMKAWFEKIDFNGWNRKQDGGRSFAEGLAAAHAAHGDLAAPLDDYLDRFGLTITQSNAGTWEIAENLKANGHDLYAITNWAAETWPEARRRYPRLDDLFEDILVSGIEGMLKPDPGIYLTLCQRNGLRPQDCLFIDDSAANVQGAIDVGMDAIHFTSAGDLRNELTVRGIA</sequence>
<dbReference type="InterPro" id="IPR006439">
    <property type="entry name" value="HAD-SF_hydro_IA"/>
</dbReference>
<dbReference type="InterPro" id="IPR023214">
    <property type="entry name" value="HAD_sf"/>
</dbReference>
<dbReference type="Pfam" id="PF00702">
    <property type="entry name" value="Hydrolase"/>
    <property type="match status" value="1"/>
</dbReference>
<dbReference type="PRINTS" id="PR00413">
    <property type="entry name" value="HADHALOGNASE"/>
</dbReference>
<gene>
    <name evidence="1" type="ORF">JHX87_04995</name>
</gene>
<accession>A0ABY7SMD5</accession>
<keyword evidence="2" id="KW-1185">Reference proteome</keyword>
<evidence type="ECO:0000313" key="2">
    <source>
        <dbReference type="Proteomes" id="UP001219349"/>
    </source>
</evidence>
<dbReference type="InterPro" id="IPR036412">
    <property type="entry name" value="HAD-like_sf"/>
</dbReference>
<dbReference type="PANTHER" id="PTHR43611:SF3">
    <property type="entry name" value="FLAVIN MONONUCLEOTIDE HYDROLASE 1, CHLOROPLATIC"/>
    <property type="match status" value="1"/>
</dbReference>
<protein>
    <submittedName>
        <fullName evidence="1">HAD family phosphatase</fullName>
    </submittedName>
</protein>
<dbReference type="SFLD" id="SFLDG01129">
    <property type="entry name" value="C1.5:_HAD__Beta-PGM__Phosphata"/>
    <property type="match status" value="1"/>
</dbReference>
<dbReference type="RefSeq" id="WP_271882849.1">
    <property type="nucleotide sequence ID" value="NZ_CP067136.1"/>
</dbReference>
<dbReference type="SFLD" id="SFLDS00003">
    <property type="entry name" value="Haloacid_Dehalogenase"/>
    <property type="match status" value="1"/>
</dbReference>
<dbReference type="CDD" id="cd02603">
    <property type="entry name" value="HAD_sEH-N_like"/>
    <property type="match status" value="1"/>
</dbReference>
<dbReference type="EMBL" id="CP067136">
    <property type="protein sequence ID" value="WCR08175.1"/>
    <property type="molecule type" value="Genomic_DNA"/>
</dbReference>
<dbReference type="SUPFAM" id="SSF56784">
    <property type="entry name" value="HAD-like"/>
    <property type="match status" value="1"/>
</dbReference>
<name>A0ABY7SMD5_9RHOB</name>
<dbReference type="Gene3D" id="1.10.150.240">
    <property type="entry name" value="Putative phosphatase, domain 2"/>
    <property type="match status" value="1"/>
</dbReference>